<evidence type="ECO:0000256" key="2">
    <source>
        <dbReference type="ARBA" id="ARBA00006936"/>
    </source>
</evidence>
<keyword evidence="4" id="KW-0805">Transcription regulation</keyword>
<organism evidence="10 11">
    <name type="scientific">Forsythia ovata</name>
    <dbReference type="NCBI Taxonomy" id="205694"/>
    <lineage>
        <taxon>Eukaryota</taxon>
        <taxon>Viridiplantae</taxon>
        <taxon>Streptophyta</taxon>
        <taxon>Embryophyta</taxon>
        <taxon>Tracheophyta</taxon>
        <taxon>Spermatophyta</taxon>
        <taxon>Magnoliopsida</taxon>
        <taxon>eudicotyledons</taxon>
        <taxon>Gunneridae</taxon>
        <taxon>Pentapetalae</taxon>
        <taxon>asterids</taxon>
        <taxon>lamiids</taxon>
        <taxon>Lamiales</taxon>
        <taxon>Oleaceae</taxon>
        <taxon>Forsythieae</taxon>
        <taxon>Forsythia</taxon>
    </lineage>
</organism>
<dbReference type="InterPro" id="IPR009057">
    <property type="entry name" value="Homeodomain-like_sf"/>
</dbReference>
<evidence type="ECO:0000256" key="5">
    <source>
        <dbReference type="ARBA" id="ARBA00023052"/>
    </source>
</evidence>
<evidence type="ECO:0000256" key="8">
    <source>
        <dbReference type="SAM" id="MobiDB-lite"/>
    </source>
</evidence>
<proteinExistence type="inferred from homology"/>
<dbReference type="Pfam" id="PF16870">
    <property type="entry name" value="OxoGdeHyase_C"/>
    <property type="match status" value="1"/>
</dbReference>
<feature type="region of interest" description="Disordered" evidence="8">
    <location>
        <begin position="1"/>
        <end position="20"/>
    </location>
</feature>
<dbReference type="PANTHER" id="PTHR23152:SF4">
    <property type="entry name" value="2-OXOADIPATE DEHYDROGENASE COMPLEX COMPONENT E1"/>
    <property type="match status" value="1"/>
</dbReference>
<comment type="similarity">
    <text evidence="2">Belongs to the alpha-ketoglutarate dehydrogenase family.</text>
</comment>
<protein>
    <submittedName>
        <fullName evidence="10">2-oxoglutarate dehydrogenase C-terminal domain-containing protein</fullName>
    </submittedName>
</protein>
<name>A0ABD1WSJ4_9LAMI</name>
<keyword evidence="6" id="KW-0804">Transcription</keyword>
<evidence type="ECO:0000259" key="9">
    <source>
        <dbReference type="Pfam" id="PF16870"/>
    </source>
</evidence>
<comment type="caution">
    <text evidence="10">The sequence shown here is derived from an EMBL/GenBank/DDBJ whole genome shotgun (WGS) entry which is preliminary data.</text>
</comment>
<evidence type="ECO:0000256" key="7">
    <source>
        <dbReference type="ARBA" id="ARBA00023242"/>
    </source>
</evidence>
<gene>
    <name evidence="10" type="ORF">Fot_06286</name>
</gene>
<keyword evidence="11" id="KW-1185">Reference proteome</keyword>
<evidence type="ECO:0000313" key="11">
    <source>
        <dbReference type="Proteomes" id="UP001604277"/>
    </source>
</evidence>
<sequence>MKPMMEIREPESNKRKSSTPKSVLELMNVKDLTLAHVKSHLQIYYELDEERKKVNGKDIAICRVEQLCPFPYDLIQWELKRYLNAEIVWCQQEPMNMGANNYIAPRLCTVMKALGMGNMDDIKYAGRAPSATTTTGFLTIHFKEQTKLIQKAINRIIFIDIIFGVTILNELRKTLRIINTITHCRYPYVAALLMKFR</sequence>
<dbReference type="InterPro" id="IPR042179">
    <property type="entry name" value="KGD_C_sf"/>
</dbReference>
<keyword evidence="7" id="KW-0539">Nucleus</keyword>
<feature type="compositionally biased region" description="Basic and acidic residues" evidence="8">
    <location>
        <begin position="1"/>
        <end position="14"/>
    </location>
</feature>
<dbReference type="PANTHER" id="PTHR23152">
    <property type="entry name" value="2-OXOGLUTARATE DEHYDROGENASE"/>
    <property type="match status" value="1"/>
</dbReference>
<keyword evidence="3" id="KW-0560">Oxidoreductase</keyword>
<dbReference type="InterPro" id="IPR006447">
    <property type="entry name" value="Myb_dom_plants"/>
</dbReference>
<dbReference type="InterPro" id="IPR011603">
    <property type="entry name" value="2oxoglutarate_DH_E1"/>
</dbReference>
<evidence type="ECO:0000256" key="4">
    <source>
        <dbReference type="ARBA" id="ARBA00023015"/>
    </source>
</evidence>
<accession>A0ABD1WSJ4</accession>
<keyword evidence="5" id="KW-0786">Thiamine pyrophosphate</keyword>
<comment type="cofactor">
    <cofactor evidence="1">
        <name>thiamine diphosphate</name>
        <dbReference type="ChEBI" id="CHEBI:58937"/>
    </cofactor>
</comment>
<reference evidence="11" key="1">
    <citation type="submission" date="2024-07" db="EMBL/GenBank/DDBJ databases">
        <title>Two chromosome-level genome assemblies of Korean endemic species Abeliophyllum distichum and Forsythia ovata (Oleaceae).</title>
        <authorList>
            <person name="Jang H."/>
        </authorList>
    </citation>
    <scope>NUCLEOTIDE SEQUENCE [LARGE SCALE GENOMIC DNA]</scope>
</reference>
<evidence type="ECO:0000313" key="10">
    <source>
        <dbReference type="EMBL" id="KAL2552667.1"/>
    </source>
</evidence>
<dbReference type="InterPro" id="IPR031717">
    <property type="entry name" value="ODO-1/KGD_C"/>
</dbReference>
<dbReference type="Proteomes" id="UP001604277">
    <property type="component" value="Unassembled WGS sequence"/>
</dbReference>
<evidence type="ECO:0000256" key="1">
    <source>
        <dbReference type="ARBA" id="ARBA00001964"/>
    </source>
</evidence>
<dbReference type="AlphaFoldDB" id="A0ABD1WSJ4"/>
<dbReference type="EMBL" id="JBFOLJ010000002">
    <property type="protein sequence ID" value="KAL2552667.1"/>
    <property type="molecule type" value="Genomic_DNA"/>
</dbReference>
<dbReference type="GO" id="GO:0016491">
    <property type="term" value="F:oxidoreductase activity"/>
    <property type="evidence" value="ECO:0007669"/>
    <property type="project" value="UniProtKB-KW"/>
</dbReference>
<evidence type="ECO:0000256" key="3">
    <source>
        <dbReference type="ARBA" id="ARBA00023002"/>
    </source>
</evidence>
<dbReference type="SUPFAM" id="SSF46689">
    <property type="entry name" value="Homeodomain-like"/>
    <property type="match status" value="1"/>
</dbReference>
<dbReference type="Gene3D" id="3.40.50.11610">
    <property type="entry name" value="Multifunctional 2-oxoglutarate metabolism enzyme, C-terminal domain"/>
    <property type="match status" value="1"/>
</dbReference>
<evidence type="ECO:0000256" key="6">
    <source>
        <dbReference type="ARBA" id="ARBA00023163"/>
    </source>
</evidence>
<dbReference type="NCBIfam" id="TIGR01557">
    <property type="entry name" value="myb_SHAQKYF"/>
    <property type="match status" value="1"/>
</dbReference>
<feature type="domain" description="2-oxoglutarate dehydrogenase E1 component/KDG C-terminal" evidence="9">
    <location>
        <begin position="42"/>
        <end position="152"/>
    </location>
</feature>